<gene>
    <name evidence="3" type="ORF">PQR66_30295</name>
</gene>
<feature type="domain" description="HTH cro/C1-type" evidence="2">
    <location>
        <begin position="74"/>
        <end position="130"/>
    </location>
</feature>
<accession>A0ABW8ZVT0</accession>
<dbReference type="RefSeq" id="WP_408332204.1">
    <property type="nucleotide sequence ID" value="NZ_JAQQFH010000027.1"/>
</dbReference>
<dbReference type="Proteomes" id="UP001629249">
    <property type="component" value="Unassembled WGS sequence"/>
</dbReference>
<dbReference type="PROSITE" id="PS50943">
    <property type="entry name" value="HTH_CROC1"/>
    <property type="match status" value="1"/>
</dbReference>
<organism evidence="3 4">
    <name type="scientific">Paraburkholderia agricolaris</name>
    <dbReference type="NCBI Taxonomy" id="2152888"/>
    <lineage>
        <taxon>Bacteria</taxon>
        <taxon>Pseudomonadati</taxon>
        <taxon>Pseudomonadota</taxon>
        <taxon>Betaproteobacteria</taxon>
        <taxon>Burkholderiales</taxon>
        <taxon>Burkholderiaceae</taxon>
        <taxon>Paraburkholderia</taxon>
    </lineage>
</organism>
<reference evidence="3 4" key="1">
    <citation type="journal article" date="2024" name="Chem. Sci.">
        <title>Discovery of megapolipeptins by genome mining of a Burkholderiales bacteria collection.</title>
        <authorList>
            <person name="Paulo B.S."/>
            <person name="Recchia M.J.J."/>
            <person name="Lee S."/>
            <person name="Fergusson C.H."/>
            <person name="Romanowski S.B."/>
            <person name="Hernandez A."/>
            <person name="Krull N."/>
            <person name="Liu D.Y."/>
            <person name="Cavanagh H."/>
            <person name="Bos A."/>
            <person name="Gray C.A."/>
            <person name="Murphy B.T."/>
            <person name="Linington R.G."/>
            <person name="Eustaquio A.S."/>
        </authorList>
    </citation>
    <scope>NUCLEOTIDE SEQUENCE [LARGE SCALE GENOMIC DNA]</scope>
    <source>
        <strain evidence="3 4">RL16-012-BIC-B</strain>
    </source>
</reference>
<dbReference type="SMART" id="SM00530">
    <property type="entry name" value="HTH_XRE"/>
    <property type="match status" value="1"/>
</dbReference>
<dbReference type="Gene3D" id="1.10.260.40">
    <property type="entry name" value="lambda repressor-like DNA-binding domains"/>
    <property type="match status" value="1"/>
</dbReference>
<comment type="similarity">
    <text evidence="1">Belongs to the short-chain fatty acyl-CoA assimilation regulator (ScfR) family.</text>
</comment>
<dbReference type="PANTHER" id="PTHR43236:SF2">
    <property type="entry name" value="BLL0069 PROTEIN"/>
    <property type="match status" value="1"/>
</dbReference>
<dbReference type="Pfam" id="PF06114">
    <property type="entry name" value="Peptidase_M78"/>
    <property type="match status" value="1"/>
</dbReference>
<sequence>MAALIEQIGQALSSEQTLKSIVEGLPREVIDGVRRSLFTEKQELSETLAAYQSAKEGDFELLKRKADNDLGEVLIVARIAKDWSQKDLARKLGLREQAIQRYESERYRSISLAGYIRVARALDVDLSADIRPINENRWAPSFEVSPVEAQKVLNHARAHGWLQGDNGSDESGISQLVKHVAEHVEMHGTPSLLRTGLNVKHHSEDWTLLSWKAQVTRKAKVVIDRDKLKYRPLDVSWLKDLVRLSKLDDGPAQACDLLSQHGIVLIAERNIPGMNVDGAAFLVDHIPVIGLTLLRDALDNFWFTLMHEVGHVILHYRTGLAAGFFDDVESVEIDEFEEEANRFASNMLIPEELWSRSPARIAKTADPIERFAEQLGISPAIVFGRVRMERKNYALFSDKIGRNKVRRQLLSQH</sequence>
<evidence type="ECO:0000259" key="2">
    <source>
        <dbReference type="PROSITE" id="PS50943"/>
    </source>
</evidence>
<dbReference type="InterPro" id="IPR010359">
    <property type="entry name" value="IrrE_HExxH"/>
</dbReference>
<keyword evidence="4" id="KW-1185">Reference proteome</keyword>
<evidence type="ECO:0000313" key="4">
    <source>
        <dbReference type="Proteomes" id="UP001629249"/>
    </source>
</evidence>
<name>A0ABW8ZVT0_9BURK</name>
<protein>
    <submittedName>
        <fullName evidence="3">XRE family transcriptional regulator</fullName>
    </submittedName>
</protein>
<dbReference type="Pfam" id="PF01381">
    <property type="entry name" value="HTH_3"/>
    <property type="match status" value="1"/>
</dbReference>
<dbReference type="SUPFAM" id="SSF47413">
    <property type="entry name" value="lambda repressor-like DNA-binding domains"/>
    <property type="match status" value="1"/>
</dbReference>
<dbReference type="PANTHER" id="PTHR43236">
    <property type="entry name" value="ANTITOXIN HIGA1"/>
    <property type="match status" value="1"/>
</dbReference>
<evidence type="ECO:0000256" key="1">
    <source>
        <dbReference type="ARBA" id="ARBA00007227"/>
    </source>
</evidence>
<dbReference type="Gene3D" id="1.10.10.2910">
    <property type="match status" value="1"/>
</dbReference>
<dbReference type="CDD" id="cd00093">
    <property type="entry name" value="HTH_XRE"/>
    <property type="match status" value="1"/>
</dbReference>
<dbReference type="EMBL" id="JAQQFN010000027">
    <property type="protein sequence ID" value="MFL9887359.1"/>
    <property type="molecule type" value="Genomic_DNA"/>
</dbReference>
<evidence type="ECO:0000313" key="3">
    <source>
        <dbReference type="EMBL" id="MFL9887359.1"/>
    </source>
</evidence>
<comment type="caution">
    <text evidence="3">The sequence shown here is derived from an EMBL/GenBank/DDBJ whole genome shotgun (WGS) entry which is preliminary data.</text>
</comment>
<dbReference type="InterPro" id="IPR010982">
    <property type="entry name" value="Lambda_DNA-bd_dom_sf"/>
</dbReference>
<dbReference type="InterPro" id="IPR001387">
    <property type="entry name" value="Cro/C1-type_HTH"/>
</dbReference>
<dbReference type="InterPro" id="IPR052345">
    <property type="entry name" value="Rad_response_metalloprotease"/>
</dbReference>
<proteinExistence type="inferred from homology"/>